<keyword evidence="3 8" id="KW-0732">Signal</keyword>
<name>A0A023I759_SINCU</name>
<dbReference type="FunFam" id="3.40.80.10:FF:000001">
    <property type="entry name" value="Peptidoglycan recognition protein 1"/>
    <property type="match status" value="1"/>
</dbReference>
<feature type="domain" description="N-acetylmuramoyl-L-alanine amidase" evidence="9">
    <location>
        <begin position="56"/>
        <end position="193"/>
    </location>
</feature>
<dbReference type="PANTHER" id="PTHR11022">
    <property type="entry name" value="PEPTIDOGLYCAN RECOGNITION PROTEIN"/>
    <property type="match status" value="1"/>
</dbReference>
<dbReference type="EMBL" id="KF479260">
    <property type="protein sequence ID" value="AGU68334.1"/>
    <property type="molecule type" value="mRNA"/>
</dbReference>
<dbReference type="Gene3D" id="3.40.80.10">
    <property type="entry name" value="Peptidoglycan recognition protein-like"/>
    <property type="match status" value="1"/>
</dbReference>
<evidence type="ECO:0000256" key="6">
    <source>
        <dbReference type="PIRNR" id="PIRNR037945"/>
    </source>
</evidence>
<evidence type="ECO:0000256" key="5">
    <source>
        <dbReference type="ARBA" id="ARBA00023157"/>
    </source>
</evidence>
<evidence type="ECO:0000259" key="9">
    <source>
        <dbReference type="SMART" id="SM00644"/>
    </source>
</evidence>
<dbReference type="GO" id="GO:0042834">
    <property type="term" value="F:peptidoglycan binding"/>
    <property type="evidence" value="ECO:0007669"/>
    <property type="project" value="InterPro"/>
</dbReference>
<sequence length="218" mass="24983">MFQSSFRRLELNCHEPEEITMWLLFLVTLCVLSCEGRPRDIKCNVTLVTREEWHARPTRHTEHMNTPVGIVFIHHTAMAECDDQHTCTVEMQKIQNFHMDIRSWDDIGYNFLIGGDGRVYEARGWDRVGAHTRGWNDVAVAFSVMGDYTNKLPNSAALTAVHNIIDCGILKGKITPDYKMYGHRNAGTTECPGQQLYDLIRTWPHFDPNKPVRPTPAS</sequence>
<keyword evidence="4 6" id="KW-0391">Immunity</keyword>
<dbReference type="SMART" id="SM00701">
    <property type="entry name" value="PGRP"/>
    <property type="match status" value="1"/>
</dbReference>
<proteinExistence type="evidence at transcript level"/>
<dbReference type="GO" id="GO:0045087">
    <property type="term" value="P:innate immune response"/>
    <property type="evidence" value="ECO:0007669"/>
    <property type="project" value="UniProtKB-KW"/>
</dbReference>
<feature type="chain" id="PRO_5001522494" description="Peptidoglycan-recognition protein" evidence="8">
    <location>
        <begin position="37"/>
        <end position="218"/>
    </location>
</feature>
<keyword evidence="5" id="KW-1015">Disulfide bond</keyword>
<dbReference type="GO" id="GO:0009253">
    <property type="term" value="P:peptidoglycan catabolic process"/>
    <property type="evidence" value="ECO:0007669"/>
    <property type="project" value="InterPro"/>
</dbReference>
<evidence type="ECO:0000256" key="1">
    <source>
        <dbReference type="ARBA" id="ARBA00007553"/>
    </source>
</evidence>
<evidence type="ECO:0000256" key="7">
    <source>
        <dbReference type="PIRSR" id="PIRSR037945-1"/>
    </source>
</evidence>
<evidence type="ECO:0000256" key="4">
    <source>
        <dbReference type="ARBA" id="ARBA00022859"/>
    </source>
</evidence>
<comment type="similarity">
    <text evidence="1 6">Belongs to the N-acetylmuramoyl-L-alanine amidase 2 family.</text>
</comment>
<evidence type="ECO:0000256" key="2">
    <source>
        <dbReference type="ARBA" id="ARBA00022588"/>
    </source>
</evidence>
<dbReference type="InterPro" id="IPR017331">
    <property type="entry name" value="Peptidoglycan_recognition"/>
</dbReference>
<dbReference type="SMART" id="SM00644">
    <property type="entry name" value="Ami_2"/>
    <property type="match status" value="1"/>
</dbReference>
<dbReference type="InterPro" id="IPR015510">
    <property type="entry name" value="PGRP"/>
</dbReference>
<protein>
    <recommendedName>
        <fullName evidence="6">Peptidoglycan-recognition protein</fullName>
    </recommendedName>
</protein>
<dbReference type="GO" id="GO:0008745">
    <property type="term" value="F:N-acetylmuramoyl-L-alanine amidase activity"/>
    <property type="evidence" value="ECO:0007669"/>
    <property type="project" value="InterPro"/>
</dbReference>
<accession>A0A023I759</accession>
<feature type="disulfide bond" evidence="7">
    <location>
        <begin position="81"/>
        <end position="87"/>
    </location>
</feature>
<dbReference type="InterPro" id="IPR002502">
    <property type="entry name" value="Amidase_domain"/>
</dbReference>
<evidence type="ECO:0000256" key="3">
    <source>
        <dbReference type="ARBA" id="ARBA00022729"/>
    </source>
</evidence>
<keyword evidence="2 6" id="KW-0399">Innate immunity</keyword>
<feature type="domain" description="Peptidoglycan recognition protein family" evidence="10">
    <location>
        <begin position="45"/>
        <end position="187"/>
    </location>
</feature>
<organism evidence="11">
    <name type="scientific">Sinohyriopsis cumingii</name>
    <name type="common">Triangle sail mussel</name>
    <name type="synonym">Hyriopsis cumingii</name>
    <dbReference type="NCBI Taxonomy" id="165450"/>
    <lineage>
        <taxon>Eukaryota</taxon>
        <taxon>Metazoa</taxon>
        <taxon>Spiralia</taxon>
        <taxon>Lophotrochozoa</taxon>
        <taxon>Mollusca</taxon>
        <taxon>Bivalvia</taxon>
        <taxon>Autobranchia</taxon>
        <taxon>Heteroconchia</taxon>
        <taxon>Palaeoheterodonta</taxon>
        <taxon>Unionida</taxon>
        <taxon>Unionoidea</taxon>
        <taxon>Unionidae</taxon>
        <taxon>Gonideinae</taxon>
        <taxon>Sinohyriopsis</taxon>
    </lineage>
</organism>
<dbReference type="CDD" id="cd06583">
    <property type="entry name" value="PGRP"/>
    <property type="match status" value="1"/>
</dbReference>
<evidence type="ECO:0000256" key="8">
    <source>
        <dbReference type="SAM" id="SignalP"/>
    </source>
</evidence>
<dbReference type="Pfam" id="PF01510">
    <property type="entry name" value="Amidase_2"/>
    <property type="match status" value="1"/>
</dbReference>
<evidence type="ECO:0000259" key="10">
    <source>
        <dbReference type="SMART" id="SM00701"/>
    </source>
</evidence>
<reference evidence="11" key="1">
    <citation type="submission" date="2013-07" db="EMBL/GenBank/DDBJ databases">
        <title>Molecular cloning and mRNA expression of two peptidoglycan recognition protein (PGRP) genes from Hyriopsis cumingii.</title>
        <authorList>
            <person name="Tao Y."/>
            <person name="Yang Z."/>
            <person name="Li Y."/>
            <person name="Zhu L."/>
            <person name="Zhang X."/>
            <person name="Wu H."/>
        </authorList>
    </citation>
    <scope>NUCLEOTIDE SEQUENCE</scope>
</reference>
<dbReference type="InterPro" id="IPR006619">
    <property type="entry name" value="PGRP_domain_met/bac"/>
</dbReference>
<dbReference type="GO" id="GO:0008270">
    <property type="term" value="F:zinc ion binding"/>
    <property type="evidence" value="ECO:0007669"/>
    <property type="project" value="InterPro"/>
</dbReference>
<dbReference type="AlphaFoldDB" id="A0A023I759"/>
<evidence type="ECO:0000313" key="11">
    <source>
        <dbReference type="EMBL" id="AGU68334.1"/>
    </source>
</evidence>
<dbReference type="SUPFAM" id="SSF55846">
    <property type="entry name" value="N-acetylmuramoyl-L-alanine amidase-like"/>
    <property type="match status" value="1"/>
</dbReference>
<dbReference type="InterPro" id="IPR036505">
    <property type="entry name" value="Amidase/PGRP_sf"/>
</dbReference>
<dbReference type="PANTHER" id="PTHR11022:SF41">
    <property type="entry name" value="PEPTIDOGLYCAN-RECOGNITION PROTEIN LC-RELATED"/>
    <property type="match status" value="1"/>
</dbReference>
<dbReference type="PIRSF" id="PIRSF037945">
    <property type="entry name" value="PGRPs"/>
    <property type="match status" value="1"/>
</dbReference>
<feature type="signal peptide" evidence="8">
    <location>
        <begin position="1"/>
        <end position="36"/>
    </location>
</feature>